<gene>
    <name evidence="3" type="ORF">IAB73_02120</name>
</gene>
<reference evidence="3" key="1">
    <citation type="submission" date="2020-10" db="EMBL/GenBank/DDBJ databases">
        <authorList>
            <person name="Gilroy R."/>
        </authorList>
    </citation>
    <scope>NUCLEOTIDE SEQUENCE</scope>
    <source>
        <strain evidence="3">ChiSxjej2B14-6234</strain>
    </source>
</reference>
<dbReference type="AlphaFoldDB" id="A0A9D0Z861"/>
<dbReference type="SMART" id="SM00530">
    <property type="entry name" value="HTH_XRE"/>
    <property type="match status" value="1"/>
</dbReference>
<keyword evidence="1" id="KW-0238">DNA-binding</keyword>
<comment type="caution">
    <text evidence="3">The sequence shown here is derived from an EMBL/GenBank/DDBJ whole genome shotgun (WGS) entry which is preliminary data.</text>
</comment>
<accession>A0A9D0Z861</accession>
<dbReference type="PANTHER" id="PTHR46558">
    <property type="entry name" value="TRACRIPTIONAL REGULATORY PROTEIN-RELATED-RELATED"/>
    <property type="match status" value="1"/>
</dbReference>
<sequence>MDQAETGRIIQVLRRERGLTQEALAGMLGVSAAAVSKWETGKSCPDIELLCPLARALGTNVDTLLQFEETLSAQELAGRIDAVVQTARGEGAQAGEAALTALLHAFPNSATLRLHAAAVWDVFCLLFPDAGEAEQARWRGEKKALLESAHTAGDAACAQAAALQLALLAIREREIDRAEALLRGLPEQTLDPTMAWSLLYLERGEPQEAVRALQRRLYALITQALSLLVQLANTWVKEDSERALHVCDVYGALCEAFGMTDMGDGLRVEIHLRAGRIEEAAACLERYVETVLGPARLSDARIFSPWLGAPKPGRDALPEEMRSVLLKGLEEDAQYAALRAHPRAAAAMERLRGGAKRG</sequence>
<dbReference type="SUPFAM" id="SSF47413">
    <property type="entry name" value="lambda repressor-like DNA-binding domains"/>
    <property type="match status" value="1"/>
</dbReference>
<dbReference type="PANTHER" id="PTHR46558:SF11">
    <property type="entry name" value="HTH-TYPE TRANSCRIPTIONAL REGULATOR XRE"/>
    <property type="match status" value="1"/>
</dbReference>
<organism evidence="3 4">
    <name type="scientific">Candidatus Onthenecus intestinigallinarum</name>
    <dbReference type="NCBI Taxonomy" id="2840875"/>
    <lineage>
        <taxon>Bacteria</taxon>
        <taxon>Bacillati</taxon>
        <taxon>Bacillota</taxon>
        <taxon>Clostridia</taxon>
        <taxon>Eubacteriales</taxon>
        <taxon>Candidatus Onthenecus</taxon>
    </lineage>
</organism>
<dbReference type="InterPro" id="IPR001387">
    <property type="entry name" value="Cro/C1-type_HTH"/>
</dbReference>
<evidence type="ECO:0000313" key="3">
    <source>
        <dbReference type="EMBL" id="HIQ70991.1"/>
    </source>
</evidence>
<protein>
    <submittedName>
        <fullName evidence="3">Helix-turn-helix domain-containing protein</fullName>
    </submittedName>
</protein>
<evidence type="ECO:0000259" key="2">
    <source>
        <dbReference type="PROSITE" id="PS50943"/>
    </source>
</evidence>
<proteinExistence type="predicted"/>
<dbReference type="Gene3D" id="1.10.260.40">
    <property type="entry name" value="lambda repressor-like DNA-binding domains"/>
    <property type="match status" value="1"/>
</dbReference>
<dbReference type="EMBL" id="DVFJ01000006">
    <property type="protein sequence ID" value="HIQ70991.1"/>
    <property type="molecule type" value="Genomic_DNA"/>
</dbReference>
<dbReference type="GO" id="GO:0003677">
    <property type="term" value="F:DNA binding"/>
    <property type="evidence" value="ECO:0007669"/>
    <property type="project" value="UniProtKB-KW"/>
</dbReference>
<evidence type="ECO:0000313" key="4">
    <source>
        <dbReference type="Proteomes" id="UP000886887"/>
    </source>
</evidence>
<evidence type="ECO:0000256" key="1">
    <source>
        <dbReference type="ARBA" id="ARBA00023125"/>
    </source>
</evidence>
<dbReference type="PROSITE" id="PS50943">
    <property type="entry name" value="HTH_CROC1"/>
    <property type="match status" value="1"/>
</dbReference>
<name>A0A9D0Z861_9FIRM</name>
<dbReference type="Pfam" id="PF01381">
    <property type="entry name" value="HTH_3"/>
    <property type="match status" value="1"/>
</dbReference>
<feature type="domain" description="HTH cro/C1-type" evidence="2">
    <location>
        <begin position="10"/>
        <end position="64"/>
    </location>
</feature>
<dbReference type="CDD" id="cd00093">
    <property type="entry name" value="HTH_XRE"/>
    <property type="match status" value="1"/>
</dbReference>
<dbReference type="InterPro" id="IPR010982">
    <property type="entry name" value="Lambda_DNA-bd_dom_sf"/>
</dbReference>
<reference evidence="3" key="2">
    <citation type="journal article" date="2021" name="PeerJ">
        <title>Extensive microbial diversity within the chicken gut microbiome revealed by metagenomics and culture.</title>
        <authorList>
            <person name="Gilroy R."/>
            <person name="Ravi A."/>
            <person name="Getino M."/>
            <person name="Pursley I."/>
            <person name="Horton D.L."/>
            <person name="Alikhan N.F."/>
            <person name="Baker D."/>
            <person name="Gharbi K."/>
            <person name="Hall N."/>
            <person name="Watson M."/>
            <person name="Adriaenssens E.M."/>
            <person name="Foster-Nyarko E."/>
            <person name="Jarju S."/>
            <person name="Secka A."/>
            <person name="Antonio M."/>
            <person name="Oren A."/>
            <person name="Chaudhuri R.R."/>
            <person name="La Ragione R."/>
            <person name="Hildebrand F."/>
            <person name="Pallen M.J."/>
        </authorList>
    </citation>
    <scope>NUCLEOTIDE SEQUENCE</scope>
    <source>
        <strain evidence="3">ChiSxjej2B14-6234</strain>
    </source>
</reference>
<dbReference type="Proteomes" id="UP000886887">
    <property type="component" value="Unassembled WGS sequence"/>
</dbReference>